<dbReference type="RefSeq" id="WP_176347632.1">
    <property type="nucleotide sequence ID" value="NZ_JACHXD010000011.1"/>
</dbReference>
<evidence type="ECO:0000313" key="2">
    <source>
        <dbReference type="EMBL" id="MBB3120712.1"/>
    </source>
</evidence>
<feature type="domain" description="HMA" evidence="1">
    <location>
        <begin position="2"/>
        <end position="68"/>
    </location>
</feature>
<protein>
    <submittedName>
        <fullName evidence="2">Copper chaperone CopZ</fullName>
    </submittedName>
</protein>
<dbReference type="InterPro" id="IPR006121">
    <property type="entry name" value="HMA_dom"/>
</dbReference>
<accession>A0A7W5FVE5</accession>
<proteinExistence type="predicted"/>
<evidence type="ECO:0000259" key="1">
    <source>
        <dbReference type="PROSITE" id="PS50846"/>
    </source>
</evidence>
<evidence type="ECO:0000313" key="3">
    <source>
        <dbReference type="Proteomes" id="UP000541535"/>
    </source>
</evidence>
<dbReference type="SUPFAM" id="SSF55008">
    <property type="entry name" value="HMA, heavy metal-associated domain"/>
    <property type="match status" value="1"/>
</dbReference>
<reference evidence="2 3" key="1">
    <citation type="submission" date="2020-08" db="EMBL/GenBank/DDBJ databases">
        <title>Genomic Encyclopedia of Type Strains, Phase III (KMG-III): the genomes of soil and plant-associated and newly described type strains.</title>
        <authorList>
            <person name="Whitman W."/>
        </authorList>
    </citation>
    <scope>NUCLEOTIDE SEQUENCE [LARGE SCALE GENOMIC DNA]</scope>
    <source>
        <strain evidence="2 3">CECT 8897</strain>
    </source>
</reference>
<organism evidence="2 3">
    <name type="scientific">Pseudoduganella violacea</name>
    <dbReference type="NCBI Taxonomy" id="1715466"/>
    <lineage>
        <taxon>Bacteria</taxon>
        <taxon>Pseudomonadati</taxon>
        <taxon>Pseudomonadota</taxon>
        <taxon>Betaproteobacteria</taxon>
        <taxon>Burkholderiales</taxon>
        <taxon>Oxalobacteraceae</taxon>
        <taxon>Telluria group</taxon>
        <taxon>Pseudoduganella</taxon>
    </lineage>
</organism>
<dbReference type="CDD" id="cd00371">
    <property type="entry name" value="HMA"/>
    <property type="match status" value="1"/>
</dbReference>
<dbReference type="GO" id="GO:0046872">
    <property type="term" value="F:metal ion binding"/>
    <property type="evidence" value="ECO:0007669"/>
    <property type="project" value="InterPro"/>
</dbReference>
<keyword evidence="3" id="KW-1185">Reference proteome</keyword>
<dbReference type="PROSITE" id="PS50846">
    <property type="entry name" value="HMA_2"/>
    <property type="match status" value="1"/>
</dbReference>
<sequence>MQTTVLNIVGMSDAEKAQAVAATLQAMAGVSAINITTARGQAEIKYDGAVVSPQILADQLSRAGYPAQPEGASSGSCCGGCCGG</sequence>
<dbReference type="EMBL" id="JACHXD010000011">
    <property type="protein sequence ID" value="MBB3120712.1"/>
    <property type="molecule type" value="Genomic_DNA"/>
</dbReference>
<dbReference type="Proteomes" id="UP000541535">
    <property type="component" value="Unassembled WGS sequence"/>
</dbReference>
<dbReference type="AlphaFoldDB" id="A0A7W5FVE5"/>
<name>A0A7W5FVE5_9BURK</name>
<dbReference type="InterPro" id="IPR036163">
    <property type="entry name" value="HMA_dom_sf"/>
</dbReference>
<dbReference type="Gene3D" id="3.30.70.100">
    <property type="match status" value="1"/>
</dbReference>
<dbReference type="Pfam" id="PF00403">
    <property type="entry name" value="HMA"/>
    <property type="match status" value="1"/>
</dbReference>
<comment type="caution">
    <text evidence="2">The sequence shown here is derived from an EMBL/GenBank/DDBJ whole genome shotgun (WGS) entry which is preliminary data.</text>
</comment>
<gene>
    <name evidence="2" type="ORF">FHS03_003782</name>
</gene>